<reference evidence="3 4" key="1">
    <citation type="submission" date="2008-07" db="EMBL/GenBank/DDBJ databases">
        <authorList>
            <person name="Tandeau de Marsac N."/>
            <person name="Ferriera S."/>
            <person name="Johnson J."/>
            <person name="Kravitz S."/>
            <person name="Beeson K."/>
            <person name="Sutton G."/>
            <person name="Rogers Y.-H."/>
            <person name="Friedman R."/>
            <person name="Frazier M."/>
            <person name="Venter J.C."/>
        </authorList>
    </citation>
    <scope>NUCLEOTIDE SEQUENCE [LARGE SCALE GENOMIC DNA]</scope>
    <source>
        <strain evidence="3 4">PCC 7420</strain>
    </source>
</reference>
<dbReference type="AlphaFoldDB" id="B4VQ70"/>
<organism evidence="3 4">
    <name type="scientific">Coleofasciculus chthonoplastes PCC 7420</name>
    <dbReference type="NCBI Taxonomy" id="118168"/>
    <lineage>
        <taxon>Bacteria</taxon>
        <taxon>Bacillati</taxon>
        <taxon>Cyanobacteriota</taxon>
        <taxon>Cyanophyceae</taxon>
        <taxon>Coleofasciculales</taxon>
        <taxon>Coleofasciculaceae</taxon>
        <taxon>Coleofasciculus</taxon>
    </lineage>
</organism>
<dbReference type="EMBL" id="DS989847">
    <property type="protein sequence ID" value="EDX75980.1"/>
    <property type="molecule type" value="Genomic_DNA"/>
</dbReference>
<dbReference type="HOGENOM" id="CLU_007840_0_0_3"/>
<gene>
    <name evidence="3" type="ORF">MC7420_5414</name>
</gene>
<name>B4VQ70_9CYAN</name>
<dbReference type="RefSeq" id="WP_006100461.1">
    <property type="nucleotide sequence ID" value="NZ_DS989847.1"/>
</dbReference>
<dbReference type="STRING" id="118168.MC7420_5414"/>
<dbReference type="eggNOG" id="COG1262">
    <property type="taxonomic scope" value="Bacteria"/>
</dbReference>
<protein>
    <submittedName>
        <fullName evidence="3">Conserved domain protein</fullName>
    </submittedName>
</protein>
<dbReference type="Pfam" id="PF03781">
    <property type="entry name" value="FGE-sulfatase"/>
    <property type="match status" value="1"/>
</dbReference>
<evidence type="ECO:0000259" key="2">
    <source>
        <dbReference type="Pfam" id="PF03781"/>
    </source>
</evidence>
<feature type="region of interest" description="Disordered" evidence="1">
    <location>
        <begin position="662"/>
        <end position="684"/>
    </location>
</feature>
<proteinExistence type="predicted"/>
<dbReference type="NCBIfam" id="NF041121">
    <property type="entry name" value="SAV_2336_NTERM"/>
    <property type="match status" value="1"/>
</dbReference>
<evidence type="ECO:0000313" key="3">
    <source>
        <dbReference type="EMBL" id="EDX75980.1"/>
    </source>
</evidence>
<dbReference type="Gene3D" id="3.90.1580.10">
    <property type="entry name" value="paralog of FGE (formylglycine-generating enzyme)"/>
    <property type="match status" value="1"/>
</dbReference>
<dbReference type="PANTHER" id="PTHR23150">
    <property type="entry name" value="SULFATASE MODIFYING FACTOR 1, 2"/>
    <property type="match status" value="1"/>
</dbReference>
<feature type="compositionally biased region" description="Basic and acidic residues" evidence="1">
    <location>
        <begin position="671"/>
        <end position="680"/>
    </location>
</feature>
<dbReference type="SUPFAM" id="SSF56436">
    <property type="entry name" value="C-type lectin-like"/>
    <property type="match status" value="1"/>
</dbReference>
<dbReference type="InterPro" id="IPR051043">
    <property type="entry name" value="Sulfatase_Mod_Factor_Kinase"/>
</dbReference>
<dbReference type="GO" id="GO:0120147">
    <property type="term" value="F:formylglycine-generating oxidase activity"/>
    <property type="evidence" value="ECO:0007669"/>
    <property type="project" value="TreeGrafter"/>
</dbReference>
<evidence type="ECO:0000313" key="4">
    <source>
        <dbReference type="Proteomes" id="UP000003835"/>
    </source>
</evidence>
<feature type="compositionally biased region" description="Low complexity" evidence="1">
    <location>
        <begin position="89"/>
        <end position="105"/>
    </location>
</feature>
<dbReference type="PANTHER" id="PTHR23150:SF19">
    <property type="entry name" value="FORMYLGLYCINE-GENERATING ENZYME"/>
    <property type="match status" value="1"/>
</dbReference>
<dbReference type="InterPro" id="IPR016187">
    <property type="entry name" value="CTDL_fold"/>
</dbReference>
<feature type="region of interest" description="Disordered" evidence="1">
    <location>
        <begin position="35"/>
        <end position="119"/>
    </location>
</feature>
<dbReference type="InterPro" id="IPR047738">
    <property type="entry name" value="SAV_2336-like_N"/>
</dbReference>
<feature type="domain" description="Sulfatase-modifying factor enzyme-like" evidence="2">
    <location>
        <begin position="654"/>
        <end position="890"/>
    </location>
</feature>
<accession>B4VQ70</accession>
<dbReference type="InterPro" id="IPR005532">
    <property type="entry name" value="SUMF_dom"/>
</dbReference>
<dbReference type="InterPro" id="IPR042095">
    <property type="entry name" value="SUMF_sf"/>
</dbReference>
<evidence type="ECO:0000256" key="1">
    <source>
        <dbReference type="SAM" id="MobiDB-lite"/>
    </source>
</evidence>
<dbReference type="Proteomes" id="UP000003835">
    <property type="component" value="Unassembled WGS sequence"/>
</dbReference>
<sequence length="894" mass="99302">MIQQAIALLNQVGLELTAEEIADIFWLALQMGETESISESPSIPKTPLSERPITEDFSPETPPINLNPPTATASEPYAELYPSPPPASIPQSDSPPSASSPSPQLDSPPPSQLLPFETPAAPALRNPLAIARAIRPLMRKVPSRTETILDEEATARQIAEKNIWIPVLEPAPERWLELALVIEESSSLPIWQETITELQTLLERQGAFRDVRTWRLNANADESLYLLPGQGSATLKQRPRNPKELIDPSGRRLILLVSDCVSDIWRSGKIQTLLRRWANQNPVSVLQLLPESYWRRSGLGAGISVQLGAFAPGVPNSQLVIEEIPPWLEVNLATALPLPVVTLEPEPLAQWAQLVAGTGGTRMPGVLFDPVLMAAMAEEMEQTIASRSASELVQHFRATASPTARRLAGLMAAIPVTLPVVRLIQQTMLPESGQIHVAEVFMSGLLRPVVEGNGNLRDGENLSPNLSPARREALNAPLSVQQKRSILSPPPQSEPIYYDFQEGVRELLLDSIPISDTDEVLEQVSQFIARKAGVSIKSFTAFLSPYAKWDEMVQQQIAPFAQITRQVLRRLGGEYAALAEQLERRSPVIPDVSDKEASGFPPLQTFTFEEVTSTILQSFNFEVVTVDKQGQEIDRRQGQAQYFSEDLGNGVTLDMVAIPGGTFLMGSPETEEGHSKDESPQHPVTVQPFFMGKYPVTQAQWQAVAHLPQVNQTLNPDPSSFKGANRPIEQVSYFDCVEFCARLSQYTGQDYRLPSEAEWEYACRAGTTTPFHFGETITTDLANYKGEYTYGLGSKGKYRRETTPVDSFEVANTFGLYDMHGNVWEWCADHWHDHYNTAPPDGKAWLSDNENNSRLLRGGSWYNYPVYCRCAYRIRDMPVVTYYLFGFRVVCTVA</sequence>
<keyword evidence="4" id="KW-1185">Reference proteome</keyword>